<evidence type="ECO:0000313" key="2">
    <source>
        <dbReference type="EMBL" id="CEM12215.1"/>
    </source>
</evidence>
<protein>
    <submittedName>
        <fullName evidence="2">Uncharacterized protein</fullName>
    </submittedName>
</protein>
<proteinExistence type="predicted"/>
<name>A0A0G4FG85_9ALVE</name>
<gene>
    <name evidence="2" type="ORF">Cvel_16809</name>
</gene>
<dbReference type="EMBL" id="CDMZ01000344">
    <property type="protein sequence ID" value="CEM12215.1"/>
    <property type="molecule type" value="Genomic_DNA"/>
</dbReference>
<organism evidence="2">
    <name type="scientific">Chromera velia CCMP2878</name>
    <dbReference type="NCBI Taxonomy" id="1169474"/>
    <lineage>
        <taxon>Eukaryota</taxon>
        <taxon>Sar</taxon>
        <taxon>Alveolata</taxon>
        <taxon>Colpodellida</taxon>
        <taxon>Chromeraceae</taxon>
        <taxon>Chromera</taxon>
    </lineage>
</organism>
<feature type="region of interest" description="Disordered" evidence="1">
    <location>
        <begin position="1"/>
        <end position="36"/>
    </location>
</feature>
<accession>A0A0G4FG85</accession>
<evidence type="ECO:0000256" key="1">
    <source>
        <dbReference type="SAM" id="MobiDB-lite"/>
    </source>
</evidence>
<reference evidence="2" key="1">
    <citation type="submission" date="2014-11" db="EMBL/GenBank/DDBJ databases">
        <authorList>
            <person name="Otto D Thomas"/>
            <person name="Naeem Raeece"/>
        </authorList>
    </citation>
    <scope>NUCLEOTIDE SEQUENCE</scope>
</reference>
<dbReference type="AlphaFoldDB" id="A0A0G4FG85"/>
<sequence length="100" mass="10281">MLESRPGSVPLEALLPETDRATGGQTGSEGLSPSAPSRAAAAAIAGSRAQVFRAVEKAIPDLPEVGAVVAEKLLRSSFSHIATMQEAISRRVSSLKLANA</sequence>
<dbReference type="VEuPathDB" id="CryptoDB:Cvel_16809"/>